<feature type="binding site" evidence="9">
    <location>
        <position position="81"/>
    </location>
    <ligand>
        <name>ATP</name>
        <dbReference type="ChEBI" id="CHEBI:30616"/>
    </ligand>
</feature>
<feature type="binding site" evidence="9">
    <location>
        <begin position="143"/>
        <end position="145"/>
    </location>
    <ligand>
        <name>ATP</name>
        <dbReference type="ChEBI" id="CHEBI:30616"/>
    </ligand>
</feature>
<organism evidence="12 13">
    <name type="scientific">Candidatus Uhrbacteria bacterium CG22_combo_CG10-13_8_21_14_all_47_17</name>
    <dbReference type="NCBI Taxonomy" id="1975041"/>
    <lineage>
        <taxon>Bacteria</taxon>
        <taxon>Candidatus Uhriibacteriota</taxon>
    </lineage>
</organism>
<sequence>MEQEENPQVADLETPTDPIIAPEEQEADRGFDVALRPKSLDDFIGQAKVKENLSIFLEAARGREEACEHVLLYGPPGLGKTTLAHVIANEMDAQVKITSGPALERIGDLAAILTNLDDGDILFIDEIHRMNRSIEEVLYPAMEDYALDIIIGKGPTARTLRLDLKRFTVIGATTRLSMVSAPLRDRFGAVFHLDFYGSEEMALILNRSARLLELSVDPKPLELIARRSRRTPRIGNRLLKRVRDYAQVKANNVMSEEIVECALESLEIDPLGLDKTDRRTLRILIEKFNGGPVGLTTLAAASAEEIDTLEEVIEPFLLQEGLLARTPRGRVATDAAYLHLGFTPVEKQDTLEL</sequence>
<keyword evidence="3 9" id="KW-0227">DNA damage</keyword>
<comment type="domain">
    <text evidence="9">Has 3 domains, the large (RuvB-L) and small ATPase (RuvB-S) domains and the C-terminal head (RuvB-H) domain. The head domain binds DNA, while the ATPase domains jointly bind ATP, ADP or are empty depending on the state of the subunit in the translocation cycle. During a single DNA translocation step the structure of each domain remains the same, but their relative positions change.</text>
</comment>
<feature type="domain" description="AAA+ ATPase" evidence="11">
    <location>
        <begin position="66"/>
        <end position="197"/>
    </location>
</feature>
<dbReference type="InterPro" id="IPR036388">
    <property type="entry name" value="WH-like_DNA-bd_sf"/>
</dbReference>
<comment type="subunit">
    <text evidence="9">Homohexamer. Forms an RuvA(8)-RuvB(12)-Holliday junction (HJ) complex. HJ DNA is sandwiched between 2 RuvA tetramers; dsDNA enters through RuvA and exits via RuvB. An RuvB hexamer assembles on each DNA strand where it exits the tetramer. Each RuvB hexamer is contacted by two RuvA subunits (via domain III) on 2 adjacent RuvB subunits; this complex drives branch migration. In the full resolvosome a probable DNA-RuvA(4)-RuvB(12)-RuvC(2) complex forms which resolves the HJ.</text>
</comment>
<evidence type="ECO:0000256" key="9">
    <source>
        <dbReference type="HAMAP-Rule" id="MF_00016"/>
    </source>
</evidence>
<feature type="region of interest" description="Head domain (RuvB-H)" evidence="9">
    <location>
        <begin position="270"/>
        <end position="353"/>
    </location>
</feature>
<dbReference type="Proteomes" id="UP000231581">
    <property type="component" value="Unassembled WGS sequence"/>
</dbReference>
<feature type="region of interest" description="Large ATPase domain (RuvB-L)" evidence="9">
    <location>
        <begin position="16"/>
        <end position="196"/>
    </location>
</feature>
<reference evidence="12 13" key="1">
    <citation type="submission" date="2017-09" db="EMBL/GenBank/DDBJ databases">
        <title>Depth-based differentiation of microbial function through sediment-hosted aquifers and enrichment of novel symbionts in the deep terrestrial subsurface.</title>
        <authorList>
            <person name="Probst A.J."/>
            <person name="Ladd B."/>
            <person name="Jarett J.K."/>
            <person name="Geller-Mcgrath D.E."/>
            <person name="Sieber C.M."/>
            <person name="Emerson J.B."/>
            <person name="Anantharaman K."/>
            <person name="Thomas B.C."/>
            <person name="Malmstrom R."/>
            <person name="Stieglmeier M."/>
            <person name="Klingl A."/>
            <person name="Woyke T."/>
            <person name="Ryan C.M."/>
            <person name="Banfield J.F."/>
        </authorList>
    </citation>
    <scope>NUCLEOTIDE SEQUENCE [LARGE SCALE GENOMIC DNA]</scope>
    <source>
        <strain evidence="12">CG22_combo_CG10-13_8_21_14_all_47_17</strain>
    </source>
</reference>
<keyword evidence="6 9" id="KW-0238">DNA-binding</keyword>
<evidence type="ECO:0000256" key="2">
    <source>
        <dbReference type="ARBA" id="ARBA00022741"/>
    </source>
</evidence>
<dbReference type="SUPFAM" id="SSF46785">
    <property type="entry name" value="Winged helix' DNA-binding domain"/>
    <property type="match status" value="1"/>
</dbReference>
<dbReference type="GO" id="GO:0005737">
    <property type="term" value="C:cytoplasm"/>
    <property type="evidence" value="ECO:0007669"/>
    <property type="project" value="UniProtKB-SubCell"/>
</dbReference>
<comment type="caution">
    <text evidence="12">The sequence shown here is derived from an EMBL/GenBank/DDBJ whole genome shotgun (WGS) entry which is preliminary data.</text>
</comment>
<dbReference type="Pfam" id="PF05491">
    <property type="entry name" value="WHD_RuvB"/>
    <property type="match status" value="1"/>
</dbReference>
<keyword evidence="2 9" id="KW-0547">Nucleotide-binding</keyword>
<keyword evidence="8 9" id="KW-0234">DNA repair</keyword>
<dbReference type="AlphaFoldDB" id="A0A2H0BRI1"/>
<evidence type="ECO:0000313" key="12">
    <source>
        <dbReference type="EMBL" id="PIP60139.1"/>
    </source>
</evidence>
<dbReference type="InterPro" id="IPR003593">
    <property type="entry name" value="AAA+_ATPase"/>
</dbReference>
<dbReference type="GO" id="GO:0048476">
    <property type="term" value="C:Holliday junction resolvase complex"/>
    <property type="evidence" value="ECO:0007669"/>
    <property type="project" value="UniProtKB-UniRule"/>
</dbReference>
<feature type="binding site" evidence="9">
    <location>
        <position position="325"/>
    </location>
    <ligand>
        <name>DNA</name>
        <dbReference type="ChEBI" id="CHEBI:16991"/>
    </ligand>
</feature>
<dbReference type="GO" id="GO:0000400">
    <property type="term" value="F:four-way junction DNA binding"/>
    <property type="evidence" value="ECO:0007669"/>
    <property type="project" value="UniProtKB-UniRule"/>
</dbReference>
<gene>
    <name evidence="9" type="primary">ruvB</name>
    <name evidence="12" type="ORF">COX00_04850</name>
</gene>
<evidence type="ECO:0000256" key="1">
    <source>
        <dbReference type="ARBA" id="ARBA00022490"/>
    </source>
</evidence>
<feature type="binding site" evidence="9">
    <location>
        <position position="196"/>
    </location>
    <ligand>
        <name>ATP</name>
        <dbReference type="ChEBI" id="CHEBI:30616"/>
    </ligand>
</feature>
<dbReference type="SMART" id="SM00382">
    <property type="entry name" value="AAA"/>
    <property type="match status" value="1"/>
</dbReference>
<feature type="binding site" evidence="9">
    <location>
        <position position="330"/>
    </location>
    <ligand>
        <name>DNA</name>
        <dbReference type="ChEBI" id="CHEBI:16991"/>
    </ligand>
</feature>
<feature type="region of interest" description="Disordered" evidence="10">
    <location>
        <begin position="1"/>
        <end position="28"/>
    </location>
</feature>
<dbReference type="GO" id="GO:0016887">
    <property type="term" value="F:ATP hydrolysis activity"/>
    <property type="evidence" value="ECO:0007669"/>
    <property type="project" value="RHEA"/>
</dbReference>
<dbReference type="InterPro" id="IPR036390">
    <property type="entry name" value="WH_DNA-bd_sf"/>
</dbReference>
<feature type="region of interest" description="Small ATPAse domain (RuvB-S)" evidence="9">
    <location>
        <begin position="197"/>
        <end position="267"/>
    </location>
</feature>
<feature type="binding site" evidence="9">
    <location>
        <position position="77"/>
    </location>
    <ligand>
        <name>ATP</name>
        <dbReference type="ChEBI" id="CHEBI:30616"/>
    </ligand>
</feature>
<comment type="function">
    <text evidence="9">The RuvA-RuvB-RuvC complex processes Holliday junction (HJ) DNA during genetic recombination and DNA repair, while the RuvA-RuvB complex plays an important role in the rescue of blocked DNA replication forks via replication fork reversal (RFR). RuvA specifically binds to HJ cruciform DNA, conferring on it an open structure. The RuvB hexamer acts as an ATP-dependent pump, pulling dsDNA into and through the RuvAB complex. RuvB forms 2 homohexamers on either side of HJ DNA bound by 1 or 2 RuvA tetramers; 4 subunits per hexamer contact DNA at a time. Coordinated motions by a converter formed by DNA-disengaged RuvB subunits stimulates ATP hydrolysis and nucleotide exchange. Immobilization of the converter enables RuvB to convert the ATP-contained energy into a lever motion, pulling 2 nucleotides of DNA out of the RuvA tetramer per ATP hydrolyzed, thus driving DNA branch migration. The RuvB motors rotate together with the DNA substrate, which together with the progressing nucleotide cycle form the mechanistic basis for DNA recombination by continuous HJ branch migration. Branch migration allows RuvC to scan DNA until it finds its consensus sequence, where it cleaves and resolves cruciform DNA.</text>
</comment>
<protein>
    <recommendedName>
        <fullName evidence="9">Holliday junction branch migration complex subunit RuvB</fullName>
        <ecNumber evidence="9">3.6.4.-</ecNumber>
    </recommendedName>
</protein>
<dbReference type="HAMAP" id="MF_00016">
    <property type="entry name" value="DNA_HJ_migration_RuvB"/>
    <property type="match status" value="1"/>
</dbReference>
<dbReference type="EMBL" id="PCSZ01000080">
    <property type="protein sequence ID" value="PIP60139.1"/>
    <property type="molecule type" value="Genomic_DNA"/>
</dbReference>
<dbReference type="Gene3D" id="1.10.10.10">
    <property type="entry name" value="Winged helix-like DNA-binding domain superfamily/Winged helix DNA-binding domain"/>
    <property type="match status" value="1"/>
</dbReference>
<feature type="binding site" evidence="9">
    <location>
        <position position="35"/>
    </location>
    <ligand>
        <name>ATP</name>
        <dbReference type="ChEBI" id="CHEBI:30616"/>
    </ligand>
</feature>
<feature type="binding site" evidence="9">
    <location>
        <position position="80"/>
    </location>
    <ligand>
        <name>ATP</name>
        <dbReference type="ChEBI" id="CHEBI:30616"/>
    </ligand>
</feature>
<dbReference type="GO" id="GO:0006281">
    <property type="term" value="P:DNA repair"/>
    <property type="evidence" value="ECO:0007669"/>
    <property type="project" value="UniProtKB-UniRule"/>
</dbReference>
<comment type="similarity">
    <text evidence="9">Belongs to the RuvB family.</text>
</comment>
<comment type="subcellular location">
    <subcellularLocation>
        <location evidence="9">Cytoplasm</location>
    </subcellularLocation>
</comment>
<dbReference type="NCBIfam" id="NF000868">
    <property type="entry name" value="PRK00080.1"/>
    <property type="match status" value="1"/>
</dbReference>
<feature type="binding site" evidence="9">
    <location>
        <position position="186"/>
    </location>
    <ligand>
        <name>ATP</name>
        <dbReference type="ChEBI" id="CHEBI:30616"/>
    </ligand>
</feature>
<dbReference type="CDD" id="cd00009">
    <property type="entry name" value="AAA"/>
    <property type="match status" value="1"/>
</dbReference>
<feature type="binding site" evidence="9">
    <location>
        <position position="36"/>
    </location>
    <ligand>
        <name>ATP</name>
        <dbReference type="ChEBI" id="CHEBI:30616"/>
    </ligand>
</feature>
<evidence type="ECO:0000256" key="8">
    <source>
        <dbReference type="ARBA" id="ARBA00023204"/>
    </source>
</evidence>
<keyword evidence="1 9" id="KW-0963">Cytoplasm</keyword>
<comment type="catalytic activity">
    <reaction evidence="9">
        <text>ATP + H2O = ADP + phosphate + H(+)</text>
        <dbReference type="Rhea" id="RHEA:13065"/>
        <dbReference type="ChEBI" id="CHEBI:15377"/>
        <dbReference type="ChEBI" id="CHEBI:15378"/>
        <dbReference type="ChEBI" id="CHEBI:30616"/>
        <dbReference type="ChEBI" id="CHEBI:43474"/>
        <dbReference type="ChEBI" id="CHEBI:456216"/>
    </reaction>
</comment>
<dbReference type="GO" id="GO:0005524">
    <property type="term" value="F:ATP binding"/>
    <property type="evidence" value="ECO:0007669"/>
    <property type="project" value="UniProtKB-UniRule"/>
</dbReference>
<keyword evidence="4 9" id="KW-0378">Hydrolase</keyword>
<dbReference type="GO" id="GO:0006310">
    <property type="term" value="P:DNA recombination"/>
    <property type="evidence" value="ECO:0007669"/>
    <property type="project" value="UniProtKB-UniRule"/>
</dbReference>
<dbReference type="Pfam" id="PF05496">
    <property type="entry name" value="RuvB_N"/>
    <property type="match status" value="1"/>
</dbReference>
<dbReference type="InterPro" id="IPR004605">
    <property type="entry name" value="DNA_helicase_Holl-junc_RuvB"/>
</dbReference>
<keyword evidence="5 9" id="KW-0067">ATP-binding</keyword>
<feature type="binding site" evidence="9">
    <location>
        <position position="81"/>
    </location>
    <ligand>
        <name>Mg(2+)</name>
        <dbReference type="ChEBI" id="CHEBI:18420"/>
    </ligand>
</feature>
<dbReference type="Gene3D" id="1.10.8.60">
    <property type="match status" value="1"/>
</dbReference>
<keyword evidence="7 9" id="KW-0233">DNA recombination</keyword>
<feature type="binding site" evidence="9">
    <location>
        <position position="82"/>
    </location>
    <ligand>
        <name>ATP</name>
        <dbReference type="ChEBI" id="CHEBI:30616"/>
    </ligand>
</feature>
<dbReference type="NCBIfam" id="TIGR00635">
    <property type="entry name" value="ruvB"/>
    <property type="match status" value="1"/>
</dbReference>
<evidence type="ECO:0000256" key="10">
    <source>
        <dbReference type="SAM" id="MobiDB-lite"/>
    </source>
</evidence>
<evidence type="ECO:0000256" key="4">
    <source>
        <dbReference type="ARBA" id="ARBA00022801"/>
    </source>
</evidence>
<proteinExistence type="inferred from homology"/>
<dbReference type="InterPro" id="IPR027417">
    <property type="entry name" value="P-loop_NTPase"/>
</dbReference>
<name>A0A2H0BRI1_9BACT</name>
<dbReference type="GO" id="GO:0009378">
    <property type="term" value="F:four-way junction helicase activity"/>
    <property type="evidence" value="ECO:0007669"/>
    <property type="project" value="InterPro"/>
</dbReference>
<evidence type="ECO:0000256" key="7">
    <source>
        <dbReference type="ARBA" id="ARBA00023172"/>
    </source>
</evidence>
<evidence type="ECO:0000313" key="13">
    <source>
        <dbReference type="Proteomes" id="UP000231581"/>
    </source>
</evidence>
<evidence type="ECO:0000259" key="11">
    <source>
        <dbReference type="SMART" id="SM00382"/>
    </source>
</evidence>
<dbReference type="PANTHER" id="PTHR42848">
    <property type="match status" value="1"/>
</dbReference>
<dbReference type="SUPFAM" id="SSF52540">
    <property type="entry name" value="P-loop containing nucleoside triphosphate hydrolases"/>
    <property type="match status" value="1"/>
</dbReference>
<dbReference type="Gene3D" id="3.40.50.300">
    <property type="entry name" value="P-loop containing nucleotide triphosphate hydrolases"/>
    <property type="match status" value="1"/>
</dbReference>
<dbReference type="InterPro" id="IPR041445">
    <property type="entry name" value="AAA_lid_4"/>
</dbReference>
<feature type="binding site" evidence="9">
    <location>
        <position position="233"/>
    </location>
    <ligand>
        <name>ATP</name>
        <dbReference type="ChEBI" id="CHEBI:30616"/>
    </ligand>
</feature>
<dbReference type="Pfam" id="PF17864">
    <property type="entry name" value="AAA_lid_4"/>
    <property type="match status" value="1"/>
</dbReference>
<dbReference type="InterPro" id="IPR008824">
    <property type="entry name" value="RuvB-like_N"/>
</dbReference>
<dbReference type="EC" id="3.6.4.-" evidence="9"/>
<evidence type="ECO:0000256" key="6">
    <source>
        <dbReference type="ARBA" id="ARBA00023125"/>
    </source>
</evidence>
<dbReference type="InterPro" id="IPR008823">
    <property type="entry name" value="RuvB_wg_C"/>
</dbReference>
<dbReference type="PANTHER" id="PTHR42848:SF1">
    <property type="entry name" value="HOLLIDAY JUNCTION BRANCH MIGRATION COMPLEX SUBUNIT RUVB"/>
    <property type="match status" value="1"/>
</dbReference>
<keyword evidence="12" id="KW-0347">Helicase</keyword>
<evidence type="ECO:0000256" key="5">
    <source>
        <dbReference type="ARBA" id="ARBA00022840"/>
    </source>
</evidence>
<comment type="caution">
    <text evidence="9">Lacks conserved residue(s) required for the propagation of feature annotation.</text>
</comment>
<accession>A0A2H0BRI1</accession>
<evidence type="ECO:0000256" key="3">
    <source>
        <dbReference type="ARBA" id="ARBA00022763"/>
    </source>
</evidence>